<protein>
    <submittedName>
        <fullName evidence="10">Outer membrane transport energization protein ExbD</fullName>
    </submittedName>
</protein>
<reference evidence="11" key="1">
    <citation type="submission" date="2016-10" db="EMBL/GenBank/DDBJ databases">
        <authorList>
            <person name="Varghese N."/>
            <person name="Submissions S."/>
        </authorList>
    </citation>
    <scope>NUCLEOTIDE SEQUENCE [LARGE SCALE GENOMIC DNA]</scope>
    <source>
        <strain evidence="11">BL36</strain>
    </source>
</reference>
<keyword evidence="6 9" id="KW-0472">Membrane</keyword>
<keyword evidence="5 9" id="KW-1133">Transmembrane helix</keyword>
<feature type="region of interest" description="Disordered" evidence="8">
    <location>
        <begin position="138"/>
        <end position="158"/>
    </location>
</feature>
<dbReference type="RefSeq" id="WP_092037742.1">
    <property type="nucleotide sequence ID" value="NZ_FOTK01000003.1"/>
</dbReference>
<keyword evidence="11" id="KW-1185">Reference proteome</keyword>
<evidence type="ECO:0000313" key="11">
    <source>
        <dbReference type="Proteomes" id="UP000199048"/>
    </source>
</evidence>
<evidence type="ECO:0000256" key="5">
    <source>
        <dbReference type="ARBA" id="ARBA00022989"/>
    </source>
</evidence>
<dbReference type="GO" id="GO:0005886">
    <property type="term" value="C:plasma membrane"/>
    <property type="evidence" value="ECO:0007669"/>
    <property type="project" value="UniProtKB-SubCell"/>
</dbReference>
<dbReference type="OrthoDB" id="9798629at2"/>
<evidence type="ECO:0000256" key="1">
    <source>
        <dbReference type="ARBA" id="ARBA00004162"/>
    </source>
</evidence>
<dbReference type="EMBL" id="FOTK01000003">
    <property type="protein sequence ID" value="SFL33415.1"/>
    <property type="molecule type" value="Genomic_DNA"/>
</dbReference>
<proteinExistence type="inferred from homology"/>
<feature type="compositionally biased region" description="Low complexity" evidence="8">
    <location>
        <begin position="144"/>
        <end position="158"/>
    </location>
</feature>
<accession>A0A1I4GTX4</accession>
<evidence type="ECO:0000256" key="8">
    <source>
        <dbReference type="SAM" id="MobiDB-lite"/>
    </source>
</evidence>
<dbReference type="InterPro" id="IPR003400">
    <property type="entry name" value="ExbD"/>
</dbReference>
<dbReference type="GO" id="GO:0022857">
    <property type="term" value="F:transmembrane transporter activity"/>
    <property type="evidence" value="ECO:0007669"/>
    <property type="project" value="InterPro"/>
</dbReference>
<gene>
    <name evidence="10" type="ORF">SAMN05192568_1003235</name>
</gene>
<keyword evidence="7" id="KW-0653">Protein transport</keyword>
<keyword evidence="7" id="KW-0813">Transport</keyword>
<evidence type="ECO:0000313" key="10">
    <source>
        <dbReference type="EMBL" id="SFL33415.1"/>
    </source>
</evidence>
<dbReference type="PANTHER" id="PTHR30558:SF7">
    <property type="entry name" value="TOL-PAL SYSTEM PROTEIN TOLR"/>
    <property type="match status" value="1"/>
</dbReference>
<evidence type="ECO:0000256" key="4">
    <source>
        <dbReference type="ARBA" id="ARBA00022692"/>
    </source>
</evidence>
<name>A0A1I4GTX4_9HYPH</name>
<comment type="similarity">
    <text evidence="2 7">Belongs to the ExbD/TolR family.</text>
</comment>
<dbReference type="STRING" id="582667.SAMN05192568_1003235"/>
<dbReference type="GO" id="GO:0015031">
    <property type="term" value="P:protein transport"/>
    <property type="evidence" value="ECO:0007669"/>
    <property type="project" value="UniProtKB-KW"/>
</dbReference>
<sequence>MAFASNSGGPYRPSADINVTPLIDVMLVLLIVFMVTAPLLTTGMKVNLPQAQVAKPVDPKEPAVVAVTKDGKLFIGKDEIEADRLVPAVVAAIENDLTRVIHLRGDKDAAYGDVIKVMDLLAKNGMTHIAIITSKNGAQGGANAGRASASAAAGSGEP</sequence>
<dbReference type="Proteomes" id="UP000199048">
    <property type="component" value="Unassembled WGS sequence"/>
</dbReference>
<comment type="subcellular location">
    <subcellularLocation>
        <location evidence="1">Cell membrane</location>
        <topology evidence="1">Single-pass membrane protein</topology>
    </subcellularLocation>
    <subcellularLocation>
        <location evidence="7">Cell membrane</location>
        <topology evidence="7">Single-pass type II membrane protein</topology>
    </subcellularLocation>
</comment>
<keyword evidence="4 7" id="KW-0812">Transmembrane</keyword>
<evidence type="ECO:0000256" key="7">
    <source>
        <dbReference type="RuleBase" id="RU003879"/>
    </source>
</evidence>
<evidence type="ECO:0000256" key="9">
    <source>
        <dbReference type="SAM" id="Phobius"/>
    </source>
</evidence>
<evidence type="ECO:0000256" key="2">
    <source>
        <dbReference type="ARBA" id="ARBA00005811"/>
    </source>
</evidence>
<keyword evidence="3" id="KW-1003">Cell membrane</keyword>
<evidence type="ECO:0000256" key="6">
    <source>
        <dbReference type="ARBA" id="ARBA00023136"/>
    </source>
</evidence>
<organism evidence="10 11">
    <name type="scientific">Methylobacterium pseudosasicola</name>
    <dbReference type="NCBI Taxonomy" id="582667"/>
    <lineage>
        <taxon>Bacteria</taxon>
        <taxon>Pseudomonadati</taxon>
        <taxon>Pseudomonadota</taxon>
        <taxon>Alphaproteobacteria</taxon>
        <taxon>Hyphomicrobiales</taxon>
        <taxon>Methylobacteriaceae</taxon>
        <taxon>Methylobacterium</taxon>
    </lineage>
</organism>
<dbReference type="Pfam" id="PF02472">
    <property type="entry name" value="ExbD"/>
    <property type="match status" value="1"/>
</dbReference>
<dbReference type="Gene3D" id="3.30.420.270">
    <property type="match status" value="1"/>
</dbReference>
<feature type="transmembrane region" description="Helical" evidence="9">
    <location>
        <begin position="20"/>
        <end position="40"/>
    </location>
</feature>
<dbReference type="PANTHER" id="PTHR30558">
    <property type="entry name" value="EXBD MEMBRANE COMPONENT OF PMF-DRIVEN MACROMOLECULE IMPORT SYSTEM"/>
    <property type="match status" value="1"/>
</dbReference>
<evidence type="ECO:0000256" key="3">
    <source>
        <dbReference type="ARBA" id="ARBA00022475"/>
    </source>
</evidence>
<dbReference type="AlphaFoldDB" id="A0A1I4GTX4"/>